<proteinExistence type="predicted"/>
<dbReference type="AlphaFoldDB" id="A0A556PGH1"/>
<comment type="caution">
    <text evidence="2">The sequence shown here is derived from an EMBL/GenBank/DDBJ whole genome shotgun (WGS) entry which is preliminary data.</text>
</comment>
<evidence type="ECO:0000313" key="2">
    <source>
        <dbReference type="EMBL" id="TSJ63478.1"/>
    </source>
</evidence>
<reference evidence="2 3" key="1">
    <citation type="submission" date="2019-07" db="EMBL/GenBank/DDBJ databases">
        <title>Allobacillus sp. nov. SKP isolated from shrimp paste of Euphausiacea.</title>
        <authorList>
            <person name="Kanchanasin P."/>
            <person name="Tanasupawat S."/>
            <person name="Shi W."/>
            <person name="Wu L."/>
            <person name="Ma J."/>
        </authorList>
    </citation>
    <scope>NUCLEOTIDE SEQUENCE [LARGE SCALE GENOMIC DNA]</scope>
    <source>
        <strain evidence="2 3">SKP4-8</strain>
    </source>
</reference>
<feature type="transmembrane region" description="Helical" evidence="1">
    <location>
        <begin position="141"/>
        <end position="158"/>
    </location>
</feature>
<keyword evidence="1" id="KW-0472">Membrane</keyword>
<organism evidence="2 3">
    <name type="scientific">Allobacillus salarius</name>
    <dbReference type="NCBI Taxonomy" id="1955272"/>
    <lineage>
        <taxon>Bacteria</taxon>
        <taxon>Bacillati</taxon>
        <taxon>Bacillota</taxon>
        <taxon>Bacilli</taxon>
        <taxon>Bacillales</taxon>
        <taxon>Bacillaceae</taxon>
        <taxon>Allobacillus</taxon>
    </lineage>
</organism>
<feature type="transmembrane region" description="Helical" evidence="1">
    <location>
        <begin position="116"/>
        <end position="135"/>
    </location>
</feature>
<name>A0A556PGH1_9BACI</name>
<protein>
    <submittedName>
        <fullName evidence="2">Uncharacterized protein</fullName>
    </submittedName>
</protein>
<keyword evidence="1" id="KW-1133">Transmembrane helix</keyword>
<sequence>MWLLVFLIFIFIISISLIFPMVFKGERKEATDEKASMWLVSFVSTLLALLITAIFGGLSLVLLGALNVANIVLSIDVSSSKLIVLTVCYFIYLFTIETVFETIINFLISIKLFQQILLALVRILVFGLIATLVGLSYDQAILIATGSAAVLLVIELLYEFKQKPDQPSH</sequence>
<keyword evidence="1" id="KW-0812">Transmembrane</keyword>
<accession>A0A556PGH1</accession>
<feature type="transmembrane region" description="Helical" evidence="1">
    <location>
        <begin position="6"/>
        <end position="23"/>
    </location>
</feature>
<gene>
    <name evidence="2" type="ORF">FPQ13_09075</name>
</gene>
<evidence type="ECO:0000256" key="1">
    <source>
        <dbReference type="SAM" id="Phobius"/>
    </source>
</evidence>
<feature type="transmembrane region" description="Helical" evidence="1">
    <location>
        <begin position="35"/>
        <end position="62"/>
    </location>
</feature>
<dbReference type="Proteomes" id="UP000316425">
    <property type="component" value="Unassembled WGS sequence"/>
</dbReference>
<keyword evidence="3" id="KW-1185">Reference proteome</keyword>
<dbReference type="EMBL" id="VMHE01000016">
    <property type="protein sequence ID" value="TSJ63478.1"/>
    <property type="molecule type" value="Genomic_DNA"/>
</dbReference>
<feature type="transmembrane region" description="Helical" evidence="1">
    <location>
        <begin position="82"/>
        <end position="104"/>
    </location>
</feature>
<dbReference type="OrthoDB" id="2450835at2"/>
<evidence type="ECO:0000313" key="3">
    <source>
        <dbReference type="Proteomes" id="UP000316425"/>
    </source>
</evidence>
<dbReference type="RefSeq" id="WP_144089025.1">
    <property type="nucleotide sequence ID" value="NZ_VMHE01000016.1"/>
</dbReference>